<reference evidence="3" key="1">
    <citation type="submission" date="2020-12" db="EMBL/GenBank/DDBJ databases">
        <authorList>
            <person name="Iha C."/>
        </authorList>
    </citation>
    <scope>NUCLEOTIDE SEQUENCE</scope>
</reference>
<organism evidence="3 4">
    <name type="scientific">Ostreobium quekettii</name>
    <dbReference type="NCBI Taxonomy" id="121088"/>
    <lineage>
        <taxon>Eukaryota</taxon>
        <taxon>Viridiplantae</taxon>
        <taxon>Chlorophyta</taxon>
        <taxon>core chlorophytes</taxon>
        <taxon>Ulvophyceae</taxon>
        <taxon>TCBD clade</taxon>
        <taxon>Bryopsidales</taxon>
        <taxon>Ostreobineae</taxon>
        <taxon>Ostreobiaceae</taxon>
        <taxon>Ostreobium</taxon>
    </lineage>
</organism>
<feature type="region of interest" description="Disordered" evidence="2">
    <location>
        <begin position="784"/>
        <end position="809"/>
    </location>
</feature>
<keyword evidence="4" id="KW-1185">Reference proteome</keyword>
<evidence type="ECO:0000256" key="2">
    <source>
        <dbReference type="SAM" id="MobiDB-lite"/>
    </source>
</evidence>
<feature type="coiled-coil region" evidence="1">
    <location>
        <begin position="391"/>
        <end position="557"/>
    </location>
</feature>
<feature type="coiled-coil region" evidence="1">
    <location>
        <begin position="319"/>
        <end position="346"/>
    </location>
</feature>
<name>A0A8S1IXJ3_9CHLO</name>
<dbReference type="Proteomes" id="UP000708148">
    <property type="component" value="Unassembled WGS sequence"/>
</dbReference>
<proteinExistence type="predicted"/>
<feature type="region of interest" description="Disordered" evidence="2">
    <location>
        <begin position="296"/>
        <end position="316"/>
    </location>
</feature>
<keyword evidence="1" id="KW-0175">Coiled coil</keyword>
<sequence>MAPQCQQGRLAMEPAWGGGSRFPKGKCNPCSHQWNGHGLQPQEGPVLGTRPWDMYPTSLKPIGNHEDLGPLQSVRATGPLPVEGFCNPHDAAHLPRTDFCHLKDAMDRNRSSALAELQGIMEEIERLKSGDLGDVQTKTTDGRSYDCPKFARPDECDGQLPQHGQDGKPDCGMMYKAPLCDAICLDDCKGTKAPNFDTDNLSKCICPHEGQPATALGPKVPRGDMVSAVRSLTARVLGDIRKGDYLQQRMWKVCDGKPPPGAMVNSDKEGDNRAYTIPIEGLPEEGGQVQKGCTTEQHAQGLQQTQKEGRQSRQYSGLHRSLMEAAQRQEHLKQELEDAKEDAKAVEGPESQAAGTLARVADVCKELKNTKARAETWERAFHKVVSKLWGARKVITEAQQLQKAYAQLKAENTSLASRLEQSCHPSESLAQRHELEKAKAKIEEQDGQLQDNAGSMAALAEKLAIQEGKLATMEQSNIDLQQKLREMARWAEHLQQQNRELMKESAESKFKEMEAMRESIRADKEENEKLLKRAGELEKALLEADKRERELRADQNDLVEIQHNQGQVLNETTRQLDEAMSTICHQKSELARKEQELEELHKKLLVAKDHFERGEQLEEERRQLKGKVAALQLQLDSSASGSPGDKEEIQRLQRIIQEKDAQLRQNETDGRLDSSRCASCSHLCEELRQLRQRHRDVCDEKTQQEEEMREVKLQLSKMTPYGTSPLGRIRELELQFTQKKQEACEVQRKLQAVEAERDALLEDLVAKEDQLLQQDGRLTMLGQALKQAENQIERSKRSGPQDPDIDPGE</sequence>
<dbReference type="AlphaFoldDB" id="A0A8S1IXJ3"/>
<feature type="coiled-coil region" evidence="1">
    <location>
        <begin position="590"/>
        <end position="707"/>
    </location>
</feature>
<feature type="compositionally biased region" description="Polar residues" evidence="2">
    <location>
        <begin position="296"/>
        <end position="306"/>
    </location>
</feature>
<evidence type="ECO:0000313" key="3">
    <source>
        <dbReference type="EMBL" id="CAD7698575.1"/>
    </source>
</evidence>
<gene>
    <name evidence="3" type="ORF">OSTQU699_LOCUS3936</name>
</gene>
<dbReference type="EMBL" id="CAJHUC010000853">
    <property type="protein sequence ID" value="CAD7698575.1"/>
    <property type="molecule type" value="Genomic_DNA"/>
</dbReference>
<comment type="caution">
    <text evidence="3">The sequence shown here is derived from an EMBL/GenBank/DDBJ whole genome shotgun (WGS) entry which is preliminary data.</text>
</comment>
<evidence type="ECO:0000256" key="1">
    <source>
        <dbReference type="SAM" id="Coils"/>
    </source>
</evidence>
<accession>A0A8S1IXJ3</accession>
<protein>
    <submittedName>
        <fullName evidence="3">Uncharacterized protein</fullName>
    </submittedName>
</protein>
<evidence type="ECO:0000313" key="4">
    <source>
        <dbReference type="Proteomes" id="UP000708148"/>
    </source>
</evidence>